<dbReference type="EMBL" id="CP110232">
    <property type="protein sequence ID" value="WEG74196.1"/>
    <property type="molecule type" value="Genomic_DNA"/>
</dbReference>
<evidence type="ECO:0000313" key="2">
    <source>
        <dbReference type="Proteomes" id="UP001179647"/>
    </source>
</evidence>
<evidence type="ECO:0000313" key="1">
    <source>
        <dbReference type="EMBL" id="WEG74196.1"/>
    </source>
</evidence>
<dbReference type="KEGG" id="vie:OL234_04680"/>
<sequence length="68" mass="7968">MVINSHFNDHMGFKVAFEKEGVIFYRTIVSDLEMTEEQLMNNLQLELENEDVTVKSVVEEEYLLSLVE</sequence>
<reference evidence="1" key="1">
    <citation type="submission" date="2022-10" db="EMBL/GenBank/DDBJ databases">
        <title>Vagococcus sp. isolated from poultry meat.</title>
        <authorList>
            <person name="Johansson P."/>
            <person name="Bjorkroth J."/>
        </authorList>
    </citation>
    <scope>NUCLEOTIDE SEQUENCE</scope>
    <source>
        <strain evidence="1">STAA11</strain>
    </source>
</reference>
<dbReference type="Proteomes" id="UP001179647">
    <property type="component" value="Chromosome"/>
</dbReference>
<name>A0AAF0CWN7_9ENTE</name>
<organism evidence="1 2">
    <name type="scientific">Vagococcus intermedius</name>
    <dbReference type="NCBI Taxonomy" id="2991418"/>
    <lineage>
        <taxon>Bacteria</taxon>
        <taxon>Bacillati</taxon>
        <taxon>Bacillota</taxon>
        <taxon>Bacilli</taxon>
        <taxon>Lactobacillales</taxon>
        <taxon>Enterococcaceae</taxon>
        <taxon>Vagococcus</taxon>
    </lineage>
</organism>
<gene>
    <name evidence="1" type="ORF">OL234_04680</name>
</gene>
<protein>
    <submittedName>
        <fullName evidence="1">Uncharacterized protein</fullName>
    </submittedName>
</protein>
<keyword evidence="2" id="KW-1185">Reference proteome</keyword>
<accession>A0AAF0CWN7</accession>
<dbReference type="RefSeq" id="WP_275469995.1">
    <property type="nucleotide sequence ID" value="NZ_CP110232.1"/>
</dbReference>
<proteinExistence type="predicted"/>
<dbReference type="AlphaFoldDB" id="A0AAF0CWN7"/>